<dbReference type="Proteomes" id="UP001148018">
    <property type="component" value="Unassembled WGS sequence"/>
</dbReference>
<dbReference type="OrthoDB" id="6151406at2759"/>
<accession>A0A9Q0DC26</accession>
<evidence type="ECO:0000259" key="2">
    <source>
        <dbReference type="SMART" id="SM00409"/>
    </source>
</evidence>
<dbReference type="Gene3D" id="2.60.40.10">
    <property type="entry name" value="Immunoglobulins"/>
    <property type="match status" value="1"/>
</dbReference>
<feature type="domain" description="Immunoglobulin" evidence="2">
    <location>
        <begin position="52"/>
        <end position="131"/>
    </location>
</feature>
<reference evidence="3" key="1">
    <citation type="submission" date="2022-07" db="EMBL/GenBank/DDBJ databases">
        <title>Chromosome-level genome of Muraenolepis orangiensis.</title>
        <authorList>
            <person name="Kim J."/>
        </authorList>
    </citation>
    <scope>NUCLEOTIDE SEQUENCE</scope>
    <source>
        <strain evidence="3">KU_S4_2022</strain>
        <tissue evidence="3">Muscle</tissue>
    </source>
</reference>
<dbReference type="SUPFAM" id="SSF48726">
    <property type="entry name" value="Immunoglobulin"/>
    <property type="match status" value="1"/>
</dbReference>
<protein>
    <recommendedName>
        <fullName evidence="2">Immunoglobulin domain-containing protein</fullName>
    </recommendedName>
</protein>
<gene>
    <name evidence="3" type="ORF">NHX12_013591</name>
    <name evidence="4" type="ORF">NHX12_013852</name>
</gene>
<evidence type="ECO:0000313" key="5">
    <source>
        <dbReference type="Proteomes" id="UP001148018"/>
    </source>
</evidence>
<dbReference type="EMBL" id="JANIIK010000118">
    <property type="protein sequence ID" value="KAJ3585130.1"/>
    <property type="molecule type" value="Genomic_DNA"/>
</dbReference>
<dbReference type="InterPro" id="IPR036179">
    <property type="entry name" value="Ig-like_dom_sf"/>
</dbReference>
<evidence type="ECO:0000313" key="3">
    <source>
        <dbReference type="EMBL" id="KAJ3584868.1"/>
    </source>
</evidence>
<evidence type="ECO:0000256" key="1">
    <source>
        <dbReference type="SAM" id="MobiDB-lite"/>
    </source>
</evidence>
<dbReference type="InterPro" id="IPR013783">
    <property type="entry name" value="Ig-like_fold"/>
</dbReference>
<feature type="region of interest" description="Disordered" evidence="1">
    <location>
        <begin position="1"/>
        <end position="37"/>
    </location>
</feature>
<feature type="compositionally biased region" description="Acidic residues" evidence="1">
    <location>
        <begin position="26"/>
        <end position="37"/>
    </location>
</feature>
<organism evidence="3 5">
    <name type="scientific">Muraenolepis orangiensis</name>
    <name type="common">Patagonian moray cod</name>
    <dbReference type="NCBI Taxonomy" id="630683"/>
    <lineage>
        <taxon>Eukaryota</taxon>
        <taxon>Metazoa</taxon>
        <taxon>Chordata</taxon>
        <taxon>Craniata</taxon>
        <taxon>Vertebrata</taxon>
        <taxon>Euteleostomi</taxon>
        <taxon>Actinopterygii</taxon>
        <taxon>Neopterygii</taxon>
        <taxon>Teleostei</taxon>
        <taxon>Neoteleostei</taxon>
        <taxon>Acanthomorphata</taxon>
        <taxon>Zeiogadaria</taxon>
        <taxon>Gadariae</taxon>
        <taxon>Gadiformes</taxon>
        <taxon>Muraenolepidoidei</taxon>
        <taxon>Muraenolepididae</taxon>
        <taxon>Muraenolepis</taxon>
    </lineage>
</organism>
<sequence>MEREEEALEATPDTEPKDDQEITVSVEEEEATGGETVDNVEFEEAIEEGETSPVHPVLEGASVTLRCLEFRNQMSALTPVNQSSTFYRDGRVIGVSWTGEMSVAALNRSDEGVYTCSISGVDSPESWLAVKGALCHIKGELL</sequence>
<dbReference type="SMART" id="SM00409">
    <property type="entry name" value="IG"/>
    <property type="match status" value="1"/>
</dbReference>
<comment type="caution">
    <text evidence="3">The sequence shown here is derived from an EMBL/GenBank/DDBJ whole genome shotgun (WGS) entry which is preliminary data.</text>
</comment>
<proteinExistence type="predicted"/>
<keyword evidence="5" id="KW-1185">Reference proteome</keyword>
<name>A0A9Q0DC26_9TELE</name>
<evidence type="ECO:0000313" key="4">
    <source>
        <dbReference type="EMBL" id="KAJ3585130.1"/>
    </source>
</evidence>
<dbReference type="InterPro" id="IPR003599">
    <property type="entry name" value="Ig_sub"/>
</dbReference>
<dbReference type="EMBL" id="JANIIK010000118">
    <property type="protein sequence ID" value="KAJ3584868.1"/>
    <property type="molecule type" value="Genomic_DNA"/>
</dbReference>
<dbReference type="AlphaFoldDB" id="A0A9Q0DC26"/>